<comment type="caution">
    <text evidence="2">The sequence shown here is derived from an EMBL/GenBank/DDBJ whole genome shotgun (WGS) entry which is preliminary data.</text>
</comment>
<gene>
    <name evidence="2" type="ORF">H206_01296</name>
</gene>
<keyword evidence="2" id="KW-0675">Receptor</keyword>
<sequence length="119" mass="13675">MDVTNLQVGMIAHLQWKSKLSDFFYGVEELTLADVPDHTHCDFGKLLYGTVMQEFSDFSELSTLERVHKEVHEDIKQFIQMPLEARKGAAGKQALEQFKKKCDNLVAMMERLEAKAKLK</sequence>
<evidence type="ECO:0000313" key="2">
    <source>
        <dbReference type="EMBL" id="RWX44864.1"/>
    </source>
</evidence>
<organism evidence="2 3">
    <name type="scientific">Candidatus Electrothrix aarhusensis</name>
    <dbReference type="NCBI Taxonomy" id="1859131"/>
    <lineage>
        <taxon>Bacteria</taxon>
        <taxon>Pseudomonadati</taxon>
        <taxon>Thermodesulfobacteriota</taxon>
        <taxon>Desulfobulbia</taxon>
        <taxon>Desulfobulbales</taxon>
        <taxon>Desulfobulbaceae</taxon>
        <taxon>Candidatus Electrothrix</taxon>
    </lineage>
</organism>
<protein>
    <submittedName>
        <fullName evidence="2">Chemoreceptor zinc-binding domain-containing protein</fullName>
    </submittedName>
</protein>
<dbReference type="Gene3D" id="1.20.120.30">
    <property type="entry name" value="Aspartate receptor, ligand-binding domain"/>
    <property type="match status" value="1"/>
</dbReference>
<dbReference type="Pfam" id="PF13682">
    <property type="entry name" value="CZB"/>
    <property type="match status" value="1"/>
</dbReference>
<proteinExistence type="predicted"/>
<dbReference type="AlphaFoldDB" id="A0A444IVH8"/>
<dbReference type="EMBL" id="MTKO01000087">
    <property type="protein sequence ID" value="RWX44864.1"/>
    <property type="molecule type" value="Genomic_DNA"/>
</dbReference>
<evidence type="ECO:0000313" key="3">
    <source>
        <dbReference type="Proteomes" id="UP000287853"/>
    </source>
</evidence>
<feature type="domain" description="Chemoreceptor zinc-binding" evidence="1">
    <location>
        <begin position="13"/>
        <end position="78"/>
    </location>
</feature>
<evidence type="ECO:0000259" key="1">
    <source>
        <dbReference type="Pfam" id="PF13682"/>
    </source>
</evidence>
<name>A0A444IVH8_9BACT</name>
<dbReference type="InterPro" id="IPR025991">
    <property type="entry name" value="Chemoreceptor_zinc-bind_dom"/>
</dbReference>
<keyword evidence="3" id="KW-1185">Reference proteome</keyword>
<dbReference type="Proteomes" id="UP000287853">
    <property type="component" value="Unassembled WGS sequence"/>
</dbReference>
<reference evidence="2 3" key="1">
    <citation type="submission" date="2017-01" db="EMBL/GenBank/DDBJ databases">
        <title>The cable genome- insights into the physiology and evolution of filamentous bacteria capable of sulfide oxidation via long distance electron transfer.</title>
        <authorList>
            <person name="Schreiber L."/>
            <person name="Bjerg J.T."/>
            <person name="Boggild A."/>
            <person name="Van De Vossenberg J."/>
            <person name="Meysman F."/>
            <person name="Nielsen L.P."/>
            <person name="Schramm A."/>
            <person name="Kjeldsen K.U."/>
        </authorList>
    </citation>
    <scope>NUCLEOTIDE SEQUENCE [LARGE SCALE GENOMIC DNA]</scope>
    <source>
        <strain evidence="2">MCF</strain>
    </source>
</reference>
<accession>A0A444IVH8</accession>